<dbReference type="Pfam" id="PF00643">
    <property type="entry name" value="zf-B_box"/>
    <property type="match status" value="1"/>
</dbReference>
<dbReference type="KEGG" id="oyw:OdinLCB4_001590"/>
<feature type="domain" description="B box-type" evidence="2">
    <location>
        <begin position="4"/>
        <end position="32"/>
    </location>
</feature>
<organism evidence="3 4">
    <name type="scientific">Odinarchaeota yellowstonii (strain LCB_4)</name>
    <dbReference type="NCBI Taxonomy" id="1841599"/>
    <lineage>
        <taxon>Archaea</taxon>
        <taxon>Promethearchaeati</taxon>
        <taxon>Candidatus Odinarchaeota</taxon>
        <taxon>Candidatus Odinarchaeia</taxon>
        <taxon>Candidatus Odinarchaeales</taxon>
        <taxon>Candidatus Odinarchaeaceae</taxon>
        <taxon>Candidatus Odinarchaeum</taxon>
    </lineage>
</organism>
<evidence type="ECO:0000259" key="2">
    <source>
        <dbReference type="Pfam" id="PF00643"/>
    </source>
</evidence>
<dbReference type="GO" id="GO:0008270">
    <property type="term" value="F:zinc ion binding"/>
    <property type="evidence" value="ECO:0007669"/>
    <property type="project" value="InterPro"/>
</dbReference>
<protein>
    <recommendedName>
        <fullName evidence="2">B box-type domain-containing protein</fullName>
    </recommendedName>
</protein>
<evidence type="ECO:0000313" key="4">
    <source>
        <dbReference type="Proteomes" id="UP000186851"/>
    </source>
</evidence>
<reference evidence="3" key="2">
    <citation type="journal article" date="2022" name="Nat. Microbiol.">
        <title>A closed Candidatus Odinarchaeum chromosome exposes Asgard archaeal viruses.</title>
        <authorList>
            <person name="Tamarit D."/>
            <person name="Caceres E.F."/>
            <person name="Krupovic M."/>
            <person name="Nijland R."/>
            <person name="Eme L."/>
            <person name="Robinson N.P."/>
            <person name="Ettema T.J.G."/>
        </authorList>
    </citation>
    <scope>NUCLEOTIDE SEQUENCE</scope>
    <source>
        <strain evidence="3">LCB_4</strain>
    </source>
</reference>
<evidence type="ECO:0000256" key="1">
    <source>
        <dbReference type="SAM" id="Phobius"/>
    </source>
</evidence>
<dbReference type="SUPFAM" id="SSF57845">
    <property type="entry name" value="B-box zinc-binding domain"/>
    <property type="match status" value="1"/>
</dbReference>
<sequence>MLNESVCPYHPGNLIIGYCYRCKRPVCKLCGVKIDEKELLRERFHLARYQRVEELLKAVGVKTNLYICKECLKTKPGSLTRNLIYIGSGVSVFLLGLFFELLFLALIGGIVLIVGLYDLIAS</sequence>
<dbReference type="EMBL" id="CP091871">
    <property type="protein sequence ID" value="WEU40650.1"/>
    <property type="molecule type" value="Genomic_DNA"/>
</dbReference>
<keyword evidence="1" id="KW-1133">Transmembrane helix</keyword>
<keyword evidence="1" id="KW-0812">Transmembrane</keyword>
<dbReference type="AlphaFoldDB" id="A0AAF0D2V1"/>
<gene>
    <name evidence="3" type="ORF">OdinLCB4_001590</name>
</gene>
<accession>A0AAF0D2V1</accession>
<feature type="transmembrane region" description="Helical" evidence="1">
    <location>
        <begin position="83"/>
        <end position="116"/>
    </location>
</feature>
<evidence type="ECO:0000313" key="3">
    <source>
        <dbReference type="EMBL" id="WEU40650.1"/>
    </source>
</evidence>
<dbReference type="Proteomes" id="UP000186851">
    <property type="component" value="Chromosome"/>
</dbReference>
<proteinExistence type="predicted"/>
<name>A0AAF0D2V1_ODILC</name>
<keyword evidence="1" id="KW-0472">Membrane</keyword>
<reference evidence="3" key="1">
    <citation type="journal article" date="2017" name="Nature">
        <title>Asgard archaea illuminate the origin of eukaryotic cellular complexity.</title>
        <authorList>
            <person name="Zaremba-Niedzwiedzka K."/>
            <person name="Caceres E.F."/>
            <person name="Saw J.H."/>
            <person name="Backstrom D."/>
            <person name="Juzokaite L."/>
            <person name="Vancaester E."/>
            <person name="Seitz K.W."/>
            <person name="Anantharaman K."/>
            <person name="Starnawski P."/>
            <person name="Kjeldsen K.U."/>
            <person name="Scott M.B."/>
            <person name="Nunoura T."/>
            <person name="Banfield J.F."/>
            <person name="Schramm A."/>
            <person name="Baker B.J."/>
            <person name="Spang A."/>
            <person name="Ettema T.J.G."/>
        </authorList>
    </citation>
    <scope>NUCLEOTIDE SEQUENCE</scope>
    <source>
        <strain evidence="3">LCB_4</strain>
    </source>
</reference>
<dbReference type="InterPro" id="IPR000315">
    <property type="entry name" value="Znf_B-box"/>
</dbReference>